<gene>
    <name evidence="1" type="ORF">METZ01_LOCUS256583</name>
</gene>
<evidence type="ECO:0000313" key="1">
    <source>
        <dbReference type="EMBL" id="SVC03729.1"/>
    </source>
</evidence>
<dbReference type="AlphaFoldDB" id="A0A382IWL2"/>
<feature type="non-terminal residue" evidence="1">
    <location>
        <position position="1"/>
    </location>
</feature>
<feature type="non-terminal residue" evidence="1">
    <location>
        <position position="36"/>
    </location>
</feature>
<name>A0A382IWL2_9ZZZZ</name>
<dbReference type="EMBL" id="UINC01069953">
    <property type="protein sequence ID" value="SVC03729.1"/>
    <property type="molecule type" value="Genomic_DNA"/>
</dbReference>
<accession>A0A382IWL2</accession>
<reference evidence="1" key="1">
    <citation type="submission" date="2018-05" db="EMBL/GenBank/DDBJ databases">
        <authorList>
            <person name="Lanie J.A."/>
            <person name="Ng W.-L."/>
            <person name="Kazmierczak K.M."/>
            <person name="Andrzejewski T.M."/>
            <person name="Davidsen T.M."/>
            <person name="Wayne K.J."/>
            <person name="Tettelin H."/>
            <person name="Glass J.I."/>
            <person name="Rusch D."/>
            <person name="Podicherti R."/>
            <person name="Tsui H.-C.T."/>
            <person name="Winkler M.E."/>
        </authorList>
    </citation>
    <scope>NUCLEOTIDE SEQUENCE</scope>
</reference>
<protein>
    <submittedName>
        <fullName evidence="1">Uncharacterized protein</fullName>
    </submittedName>
</protein>
<organism evidence="1">
    <name type="scientific">marine metagenome</name>
    <dbReference type="NCBI Taxonomy" id="408172"/>
    <lineage>
        <taxon>unclassified sequences</taxon>
        <taxon>metagenomes</taxon>
        <taxon>ecological metagenomes</taxon>
    </lineage>
</organism>
<sequence>FRTGSQQHGRLLVRCYWSCSPTVYCPRTGRCRRKPL</sequence>
<proteinExistence type="predicted"/>